<dbReference type="NCBIfam" id="TIGR02001">
    <property type="entry name" value="gcw_chp"/>
    <property type="match status" value="1"/>
</dbReference>
<dbReference type="Pfam" id="PF09694">
    <property type="entry name" value="Gcw_chp"/>
    <property type="match status" value="1"/>
</dbReference>
<dbReference type="KEGG" id="pfuw:KF707C_36890"/>
<name>A0AAD1C245_METFU</name>
<accession>A0AAD1C245</accession>
<dbReference type="EMBL" id="AP014862">
    <property type="protein sequence ID" value="BAU75377.1"/>
    <property type="molecule type" value="Genomic_DNA"/>
</dbReference>
<keyword evidence="1" id="KW-0732">Signal</keyword>
<dbReference type="AlphaFoldDB" id="A0AAD1C245"/>
<evidence type="ECO:0000313" key="3">
    <source>
        <dbReference type="Proteomes" id="UP000218554"/>
    </source>
</evidence>
<evidence type="ECO:0000256" key="1">
    <source>
        <dbReference type="SAM" id="SignalP"/>
    </source>
</evidence>
<feature type="signal peptide" evidence="1">
    <location>
        <begin position="1"/>
        <end position="20"/>
    </location>
</feature>
<dbReference type="InterPro" id="IPR010239">
    <property type="entry name" value="CHP02001"/>
</dbReference>
<organism evidence="2 3">
    <name type="scientific">Metapseudomonas furukawaii</name>
    <name type="common">Pseudomonas furukawaii</name>
    <dbReference type="NCBI Taxonomy" id="1149133"/>
    <lineage>
        <taxon>Bacteria</taxon>
        <taxon>Pseudomonadati</taxon>
        <taxon>Pseudomonadota</taxon>
        <taxon>Gammaproteobacteria</taxon>
        <taxon>Pseudomonadales</taxon>
        <taxon>Pseudomonadaceae</taxon>
        <taxon>Metapseudomonas</taxon>
    </lineage>
</organism>
<feature type="chain" id="PRO_5042216734" evidence="1">
    <location>
        <begin position="21"/>
        <end position="245"/>
    </location>
</feature>
<gene>
    <name evidence="2" type="ORF">KF707C_36890</name>
</gene>
<dbReference type="RefSeq" id="WP_003454868.1">
    <property type="nucleotide sequence ID" value="NZ_AJMR01000216.1"/>
</dbReference>
<reference evidence="3" key="1">
    <citation type="submission" date="2015-05" db="EMBL/GenBank/DDBJ databases">
        <title>Draft genome sequencing of a biphenyl-degrading bacterium, Pseudomonas balearica KF707 (=NBRC110670).</title>
        <authorList>
            <person name="Kimura N."/>
            <person name="Hirose J."/>
            <person name="Watanabe T."/>
            <person name="Suenaga H."/>
            <person name="Fujihara H."/>
            <person name="Noguchi M."/>
            <person name="Hashimoto M."/>
            <person name="Shimodaira J."/>
            <person name="Tsuchikane K."/>
            <person name="Hosoyama A."/>
            <person name="Yamazoe A."/>
            <person name="Fujita N."/>
            <person name="Furukawa K."/>
        </authorList>
    </citation>
    <scope>NUCLEOTIDE SEQUENCE [LARGE SCALE GENOMIC DNA]</scope>
    <source>
        <strain evidence="3">DSM 10086 / NBRC 110670 / KF707</strain>
    </source>
</reference>
<keyword evidence="3" id="KW-1185">Reference proteome</keyword>
<sequence length="245" mass="27402">MKRTALLALALALASSAVQAIELTDDFGLQLDLTLASDYRTRGVSQTQNDPAVQAGATLLHATGLYAGIWTSNVDYGFGLKTRQEVDYLAGWYWQATDDLSLDLGYIKYTYPREGQFNQSEVYAILGAYGFQVAAQYSNDAKNLFGEKQDTLYSYLSYEATLLLDLGLTLRYGRNDFKDPLFWSNDGDSSDHYREWEAKLTREFVGVTWGLSYIDTDLSESECASYYGFTDVCSATWVASLSKSF</sequence>
<dbReference type="Proteomes" id="UP000218554">
    <property type="component" value="Chromosome"/>
</dbReference>
<evidence type="ECO:0000313" key="2">
    <source>
        <dbReference type="EMBL" id="BAU75377.1"/>
    </source>
</evidence>
<reference evidence="2 3" key="2">
    <citation type="journal article" date="2017" name="Int. J. Syst. Evol. Microbiol.">
        <title>Pseudomonas furukawaii sp. nov., a polychlorinated biphenyl-degrading bacterium isolated from biphenyl-contaminated soil in Japan.</title>
        <authorList>
            <person name="Kimura N."/>
            <person name="Watanabe T."/>
            <person name="Suenaga H."/>
            <person name="Fujihara H."/>
            <person name="Futagami T."/>
            <person name="Goto M."/>
            <person name="Hanada S."/>
            <person name="Hirose J."/>
        </authorList>
    </citation>
    <scope>NUCLEOTIDE SEQUENCE [LARGE SCALE GENOMIC DNA]</scope>
    <source>
        <strain evidence="3">DSM 10086 / NBRC 110670 / KF707</strain>
    </source>
</reference>
<protein>
    <submittedName>
        <fullName evidence="2">Probable signal peptide protein</fullName>
    </submittedName>
</protein>
<proteinExistence type="predicted"/>